<name>A0A1Y5PHY0_9MYCO</name>
<protein>
    <recommendedName>
        <fullName evidence="2">Dihydroorotase</fullName>
    </recommendedName>
</protein>
<evidence type="ECO:0008006" key="2">
    <source>
        <dbReference type="Google" id="ProtNLM"/>
    </source>
</evidence>
<accession>A0A1Y5PHY0</accession>
<evidence type="ECO:0000313" key="1">
    <source>
        <dbReference type="EMBL" id="SBS78273.1"/>
    </source>
</evidence>
<organism evidence="1">
    <name type="scientific">uncultured Mycobacterium sp</name>
    <dbReference type="NCBI Taxonomy" id="171292"/>
    <lineage>
        <taxon>Bacteria</taxon>
        <taxon>Bacillati</taxon>
        <taxon>Actinomycetota</taxon>
        <taxon>Actinomycetes</taxon>
        <taxon>Mycobacteriales</taxon>
        <taxon>Mycobacteriaceae</taxon>
        <taxon>Mycobacterium</taxon>
        <taxon>environmental samples</taxon>
    </lineage>
</organism>
<gene>
    <name evidence="1" type="ORF">MHPYR_540008</name>
</gene>
<dbReference type="InterPro" id="IPR011059">
    <property type="entry name" value="Metal-dep_hydrolase_composite"/>
</dbReference>
<dbReference type="Gene3D" id="2.30.40.10">
    <property type="entry name" value="Urease, subunit C, domain 1"/>
    <property type="match status" value="1"/>
</dbReference>
<reference evidence="1" key="1">
    <citation type="submission" date="2016-03" db="EMBL/GenBank/DDBJ databases">
        <authorList>
            <person name="Ploux O."/>
        </authorList>
    </citation>
    <scope>NUCLEOTIDE SEQUENCE</scope>
    <source>
        <strain evidence="1">UC10</strain>
    </source>
</reference>
<dbReference type="AlphaFoldDB" id="A0A1Y5PHY0"/>
<dbReference type="EMBL" id="FLQS01000050">
    <property type="protein sequence ID" value="SBS78273.1"/>
    <property type="molecule type" value="Genomic_DNA"/>
</dbReference>
<sequence length="57" mass="5696">MSVLLKGVRLYGEGDQVDVLVAGGQIAEIGPKLTVPDAADVIDATGQAITAAASSRS</sequence>
<dbReference type="GO" id="GO:0016810">
    <property type="term" value="F:hydrolase activity, acting on carbon-nitrogen (but not peptide) bonds"/>
    <property type="evidence" value="ECO:0007669"/>
    <property type="project" value="InterPro"/>
</dbReference>
<proteinExistence type="predicted"/>
<dbReference type="SUPFAM" id="SSF51338">
    <property type="entry name" value="Composite domain of metallo-dependent hydrolases"/>
    <property type="match status" value="1"/>
</dbReference>